<sequence>MQSLINRLQLPSPEQSITWPWNNPNKVDVWMKRDDCIHPIISGNKWRKLKYALSDIEQRNIHTVISFGGGYSNHIHALAYCCHQLNLACKLIIRGDYSQHLTPTLEDCIAWGAELHFVDRKTYRLRDDANYLNTLIQQTPNAMIIPEGGSQAQAIQGTQEIIRELQQQYDYVLAPVGSGGTLAGLIAGSHALNTRIHGIAVLKGKDYLETLVTALYPQASHDNSWTIHHDFHHGGYAKSSSQLLDDINIFKQHTGIATDPVYSGKLISAAKHLIGQGTFPIRSRLLLLHTGGLQGARSE</sequence>
<evidence type="ECO:0000313" key="6">
    <source>
        <dbReference type="Proteomes" id="UP001652504"/>
    </source>
</evidence>
<keyword evidence="3" id="KW-0663">Pyridoxal phosphate</keyword>
<dbReference type="InterPro" id="IPR001926">
    <property type="entry name" value="TrpB-like_PALP"/>
</dbReference>
<feature type="domain" description="Tryptophan synthase beta chain-like PALP" evidence="4">
    <location>
        <begin position="26"/>
        <end position="291"/>
    </location>
</feature>
<dbReference type="Proteomes" id="UP001652504">
    <property type="component" value="Unassembled WGS sequence"/>
</dbReference>
<proteinExistence type="inferred from homology"/>
<evidence type="ECO:0000256" key="3">
    <source>
        <dbReference type="ARBA" id="ARBA00022898"/>
    </source>
</evidence>
<comment type="cofactor">
    <cofactor evidence="1">
        <name>pyridoxal 5'-phosphate</name>
        <dbReference type="ChEBI" id="CHEBI:597326"/>
    </cofactor>
</comment>
<dbReference type="Pfam" id="PF00291">
    <property type="entry name" value="PALP"/>
    <property type="match status" value="1"/>
</dbReference>
<dbReference type="InterPro" id="IPR036052">
    <property type="entry name" value="TrpB-like_PALP_sf"/>
</dbReference>
<reference evidence="5 6" key="1">
    <citation type="submission" date="2022-10" db="EMBL/GenBank/DDBJ databases">
        <title>Aestuariibacter sp. AA17 isolated from Montipora capitata coral fragment.</title>
        <authorList>
            <person name="Emsley S.A."/>
            <person name="Pfannmuller K.M."/>
            <person name="Loughran R.M."/>
            <person name="Shlafstein M."/>
            <person name="Papke E."/>
            <person name="Saw J.H."/>
            <person name="Ushijima B."/>
            <person name="Videau P."/>
        </authorList>
    </citation>
    <scope>NUCLEOTIDE SEQUENCE [LARGE SCALE GENOMIC DNA]</scope>
    <source>
        <strain evidence="5 6">AA17</strain>
    </source>
</reference>
<organism evidence="5 6">
    <name type="scientific">Fluctibacter corallii</name>
    <dbReference type="NCBI Taxonomy" id="2984329"/>
    <lineage>
        <taxon>Bacteria</taxon>
        <taxon>Pseudomonadati</taxon>
        <taxon>Pseudomonadota</taxon>
        <taxon>Gammaproteobacteria</taxon>
        <taxon>Alteromonadales</taxon>
        <taxon>Alteromonadaceae</taxon>
        <taxon>Fluctibacter</taxon>
    </lineage>
</organism>
<evidence type="ECO:0000259" key="4">
    <source>
        <dbReference type="Pfam" id="PF00291"/>
    </source>
</evidence>
<protein>
    <submittedName>
        <fullName evidence="5">Pyridoxal-phosphate dependent enzyme</fullName>
    </submittedName>
</protein>
<dbReference type="Gene3D" id="3.40.50.1100">
    <property type="match status" value="2"/>
</dbReference>
<keyword evidence="6" id="KW-1185">Reference proteome</keyword>
<gene>
    <name evidence="5" type="ORF">OE749_02245</name>
</gene>
<accession>A0ABT3A4A4</accession>
<evidence type="ECO:0000313" key="5">
    <source>
        <dbReference type="EMBL" id="MCV2883518.1"/>
    </source>
</evidence>
<dbReference type="PANTHER" id="PTHR43780:SF2">
    <property type="entry name" value="1-AMINOCYCLOPROPANE-1-CARBOXYLATE DEAMINASE-RELATED"/>
    <property type="match status" value="1"/>
</dbReference>
<name>A0ABT3A4A4_9ALTE</name>
<evidence type="ECO:0000256" key="1">
    <source>
        <dbReference type="ARBA" id="ARBA00001933"/>
    </source>
</evidence>
<comment type="similarity">
    <text evidence="2">Belongs to the ACC deaminase/D-cysteine desulfhydrase family.</text>
</comment>
<dbReference type="EMBL" id="JAOWKX010000001">
    <property type="protein sequence ID" value="MCV2883518.1"/>
    <property type="molecule type" value="Genomic_DNA"/>
</dbReference>
<dbReference type="PANTHER" id="PTHR43780">
    <property type="entry name" value="1-AMINOCYCLOPROPANE-1-CARBOXYLATE DEAMINASE-RELATED"/>
    <property type="match status" value="1"/>
</dbReference>
<dbReference type="SUPFAM" id="SSF53686">
    <property type="entry name" value="Tryptophan synthase beta subunit-like PLP-dependent enzymes"/>
    <property type="match status" value="1"/>
</dbReference>
<dbReference type="PIRSF" id="PIRSF006278">
    <property type="entry name" value="ACCD_DCysDesulf"/>
    <property type="match status" value="1"/>
</dbReference>
<dbReference type="RefSeq" id="WP_263710715.1">
    <property type="nucleotide sequence ID" value="NZ_JAOWKX010000001.1"/>
</dbReference>
<dbReference type="InterPro" id="IPR027278">
    <property type="entry name" value="ACCD_DCysDesulf"/>
</dbReference>
<comment type="caution">
    <text evidence="5">The sequence shown here is derived from an EMBL/GenBank/DDBJ whole genome shotgun (WGS) entry which is preliminary data.</text>
</comment>
<evidence type="ECO:0000256" key="2">
    <source>
        <dbReference type="ARBA" id="ARBA00008639"/>
    </source>
</evidence>